<accession>A0AAD9TR12</accession>
<dbReference type="AlphaFoldDB" id="A0AAD9TR12"/>
<proteinExistence type="predicted"/>
<organism evidence="1 3">
    <name type="scientific">Dipteronia dyeriana</name>
    <dbReference type="NCBI Taxonomy" id="168575"/>
    <lineage>
        <taxon>Eukaryota</taxon>
        <taxon>Viridiplantae</taxon>
        <taxon>Streptophyta</taxon>
        <taxon>Embryophyta</taxon>
        <taxon>Tracheophyta</taxon>
        <taxon>Spermatophyta</taxon>
        <taxon>Magnoliopsida</taxon>
        <taxon>eudicotyledons</taxon>
        <taxon>Gunneridae</taxon>
        <taxon>Pentapetalae</taxon>
        <taxon>rosids</taxon>
        <taxon>malvids</taxon>
        <taxon>Sapindales</taxon>
        <taxon>Sapindaceae</taxon>
        <taxon>Hippocastanoideae</taxon>
        <taxon>Acereae</taxon>
        <taxon>Dipteronia</taxon>
    </lineage>
</organism>
<comment type="caution">
    <text evidence="1">The sequence shown here is derived from an EMBL/GenBank/DDBJ whole genome shotgun (WGS) entry which is preliminary data.</text>
</comment>
<keyword evidence="3" id="KW-1185">Reference proteome</keyword>
<reference evidence="1" key="1">
    <citation type="journal article" date="2023" name="Plant J.">
        <title>Genome sequences and population genomics provide insights into the demographic history, inbreeding, and mutation load of two 'living fossil' tree species of Dipteronia.</title>
        <authorList>
            <person name="Feng Y."/>
            <person name="Comes H.P."/>
            <person name="Chen J."/>
            <person name="Zhu S."/>
            <person name="Lu R."/>
            <person name="Zhang X."/>
            <person name="Li P."/>
            <person name="Qiu J."/>
            <person name="Olsen K.M."/>
            <person name="Qiu Y."/>
        </authorList>
    </citation>
    <scope>NUCLEOTIDE SEQUENCE</scope>
    <source>
        <strain evidence="1">KIB01</strain>
    </source>
</reference>
<name>A0AAD9TR12_9ROSI</name>
<gene>
    <name evidence="1" type="ORF">Ddye_027975</name>
    <name evidence="2" type="ORF">Ddye_027977</name>
</gene>
<dbReference type="Proteomes" id="UP001280121">
    <property type="component" value="Unassembled WGS sequence"/>
</dbReference>
<dbReference type="EMBL" id="JANJYI010000008">
    <property type="protein sequence ID" value="KAK2640180.1"/>
    <property type="molecule type" value="Genomic_DNA"/>
</dbReference>
<evidence type="ECO:0000313" key="1">
    <source>
        <dbReference type="EMBL" id="KAK2640180.1"/>
    </source>
</evidence>
<dbReference type="EMBL" id="JANJYI010000008">
    <property type="protein sequence ID" value="KAK2640182.1"/>
    <property type="molecule type" value="Genomic_DNA"/>
</dbReference>
<protein>
    <submittedName>
        <fullName evidence="1">Uncharacterized protein</fullName>
    </submittedName>
</protein>
<evidence type="ECO:0000313" key="2">
    <source>
        <dbReference type="EMBL" id="KAK2640182.1"/>
    </source>
</evidence>
<sequence>MKSKNFPFCLCSQQLISTCKRSFVHDLHSKVCSGSSEYNKIHTTNVSLAKALQKIAQNNRTFRVHHIIGLPSYITVSVRPKRCSGAL</sequence>
<evidence type="ECO:0000313" key="3">
    <source>
        <dbReference type="Proteomes" id="UP001280121"/>
    </source>
</evidence>